<dbReference type="Proteomes" id="UP000215405">
    <property type="component" value="Unassembled WGS sequence"/>
</dbReference>
<dbReference type="GO" id="GO:0009116">
    <property type="term" value="P:nucleoside metabolic process"/>
    <property type="evidence" value="ECO:0007669"/>
    <property type="project" value="InterPro"/>
</dbReference>
<gene>
    <name evidence="8" type="ORF">B7H23_03465</name>
</gene>
<feature type="binding site" evidence="6">
    <location>
        <position position="57"/>
    </location>
    <ligand>
        <name>phosphate</name>
        <dbReference type="ChEBI" id="CHEBI:43474"/>
    </ligand>
</feature>
<protein>
    <recommendedName>
        <fullName evidence="5">Purine nucleoside phosphorylase</fullName>
        <ecNumber evidence="5">2.4.2.1</ecNumber>
    </recommendedName>
    <alternativeName>
        <fullName evidence="5">Inosine-guanosine phosphorylase</fullName>
    </alternativeName>
</protein>
<keyword evidence="4 5" id="KW-0808">Transferase</keyword>
<feature type="domain" description="Nucleoside phosphorylase" evidence="7">
    <location>
        <begin position="25"/>
        <end position="261"/>
    </location>
</feature>
<feature type="binding site" evidence="6">
    <location>
        <position position="26"/>
    </location>
    <ligand>
        <name>phosphate</name>
        <dbReference type="ChEBI" id="CHEBI:43474"/>
    </ligand>
</feature>
<keyword evidence="9" id="KW-1185">Reference proteome</keyword>
<dbReference type="CDD" id="cd09009">
    <property type="entry name" value="PNP-EcPNPII_like"/>
    <property type="match status" value="1"/>
</dbReference>
<feature type="binding site" evidence="6">
    <location>
        <position position="185"/>
    </location>
    <ligand>
        <name>a purine D-ribonucleoside</name>
        <dbReference type="ChEBI" id="CHEBI:142355"/>
    </ligand>
</feature>
<dbReference type="GO" id="GO:0004731">
    <property type="term" value="F:purine-nucleoside phosphorylase activity"/>
    <property type="evidence" value="ECO:0007669"/>
    <property type="project" value="UniProtKB-EC"/>
</dbReference>
<dbReference type="NCBIfam" id="NF006054">
    <property type="entry name" value="PRK08202.1"/>
    <property type="match status" value="1"/>
</dbReference>
<evidence type="ECO:0000256" key="3">
    <source>
        <dbReference type="ARBA" id="ARBA00022676"/>
    </source>
</evidence>
<dbReference type="Gene3D" id="3.40.50.1580">
    <property type="entry name" value="Nucleoside phosphorylase domain"/>
    <property type="match status" value="1"/>
</dbReference>
<organism evidence="8 9">
    <name type="scientific">Notoacmeibacter marinus</name>
    <dbReference type="NCBI Taxonomy" id="1876515"/>
    <lineage>
        <taxon>Bacteria</taxon>
        <taxon>Pseudomonadati</taxon>
        <taxon>Pseudomonadota</taxon>
        <taxon>Alphaproteobacteria</taxon>
        <taxon>Hyphomicrobiales</taxon>
        <taxon>Notoacmeibacteraceae</taxon>
        <taxon>Notoacmeibacter</taxon>
    </lineage>
</organism>
<comment type="pathway">
    <text evidence="1 5">Purine metabolism; purine nucleoside salvage.</text>
</comment>
<evidence type="ECO:0000313" key="8">
    <source>
        <dbReference type="EMBL" id="OXT02004.1"/>
    </source>
</evidence>
<dbReference type="PANTHER" id="PTHR11904">
    <property type="entry name" value="METHYLTHIOADENOSINE/PURINE NUCLEOSIDE PHOSPHORYLASE"/>
    <property type="match status" value="1"/>
</dbReference>
<dbReference type="InterPro" id="IPR035994">
    <property type="entry name" value="Nucleoside_phosphorylase_sf"/>
</dbReference>
<dbReference type="GO" id="GO:0005737">
    <property type="term" value="C:cytoplasm"/>
    <property type="evidence" value="ECO:0007669"/>
    <property type="project" value="TreeGrafter"/>
</dbReference>
<comment type="function">
    <text evidence="5">The purine nucleoside phosphorylases catalyze the phosphorolytic breakdown of the N-glycosidic bond in the beta-(deoxy)ribonucleoside molecules, with the formation of the corresponding free purine bases and pentose-1-phosphate.</text>
</comment>
<comment type="similarity">
    <text evidence="2 5">Belongs to the PNP/MTAP phosphorylase family.</text>
</comment>
<evidence type="ECO:0000313" key="9">
    <source>
        <dbReference type="Proteomes" id="UP000215405"/>
    </source>
</evidence>
<feature type="binding site" evidence="6">
    <location>
        <position position="227"/>
    </location>
    <ligand>
        <name>a purine D-ribonucleoside</name>
        <dbReference type="ChEBI" id="CHEBI:142355"/>
    </ligand>
</feature>
<dbReference type="InterPro" id="IPR011268">
    <property type="entry name" value="Purine_phosphorylase"/>
</dbReference>
<dbReference type="RefSeq" id="WP_094075969.1">
    <property type="nucleotide sequence ID" value="NZ_NBYO01000001.1"/>
</dbReference>
<sequence length="265" mass="27527">MAKRTVDILIERLEGRTPTLAMVLGSGLGPLASEVVDAIRIPYADLPAFPVSTVPGHAGEVVAGEFAGRSILMLAGRSHYYESGDPAAMAGALESLAGLGIETLLLTNAAGSVHETMGPASVMLIEDHIALGPNPLIGRAGGDGFIDMSHAYDPALSRTIAAAAAKVGEPIHKGVYCWFSGPSFETPAEIRMARHIGADAVGMSTVPEVILSRFYGLRVGAMSMITNLGAGMQTEPLSHEQTQRVAKQGGARLSAIMRQAVADIG</sequence>
<comment type="caution">
    <text evidence="8">The sequence shown here is derived from an EMBL/GenBank/DDBJ whole genome shotgun (WGS) entry which is preliminary data.</text>
</comment>
<dbReference type="EMBL" id="NBYO01000001">
    <property type="protein sequence ID" value="OXT02004.1"/>
    <property type="molecule type" value="Genomic_DNA"/>
</dbReference>
<evidence type="ECO:0000256" key="2">
    <source>
        <dbReference type="ARBA" id="ARBA00006751"/>
    </source>
</evidence>
<accession>A0A231V1L1</accession>
<evidence type="ECO:0000256" key="1">
    <source>
        <dbReference type="ARBA" id="ARBA00005058"/>
    </source>
</evidence>
<dbReference type="AlphaFoldDB" id="A0A231V1L1"/>
<evidence type="ECO:0000256" key="6">
    <source>
        <dbReference type="PIRSR" id="PIRSR000477-2"/>
    </source>
</evidence>
<keyword evidence="3 5" id="KW-0328">Glycosyltransferase</keyword>
<dbReference type="UniPathway" id="UPA00606"/>
<dbReference type="PANTHER" id="PTHR11904:SF9">
    <property type="entry name" value="PURINE NUCLEOSIDE PHOSPHORYLASE-RELATED"/>
    <property type="match status" value="1"/>
</dbReference>
<feature type="binding site" evidence="6">
    <location>
        <position position="204"/>
    </location>
    <ligand>
        <name>phosphate</name>
        <dbReference type="ChEBI" id="CHEBI:43474"/>
    </ligand>
</feature>
<dbReference type="EC" id="2.4.2.1" evidence="5"/>
<evidence type="ECO:0000256" key="4">
    <source>
        <dbReference type="ARBA" id="ARBA00022679"/>
    </source>
</evidence>
<evidence type="ECO:0000256" key="5">
    <source>
        <dbReference type="PIRNR" id="PIRNR000477"/>
    </source>
</evidence>
<feature type="binding site" evidence="6">
    <location>
        <begin position="77"/>
        <end position="79"/>
    </location>
    <ligand>
        <name>phosphate</name>
        <dbReference type="ChEBI" id="CHEBI:43474"/>
    </ligand>
</feature>
<proteinExistence type="inferred from homology"/>
<reference evidence="9" key="1">
    <citation type="journal article" date="2017" name="Int. J. Syst. Evol. Microbiol.">
        <title>Notoacmeibacter marinus gen. nov., sp. nov., isolated from the gut of a limpet and proposal of Notoacmeibacteraceae fam. nov. in the order Rhizobiales of the class Alphaproteobacteria.</title>
        <authorList>
            <person name="Huang Z."/>
            <person name="Guo F."/>
            <person name="Lai Q."/>
        </authorList>
    </citation>
    <scope>NUCLEOTIDE SEQUENCE [LARGE SCALE GENOMIC DNA]</scope>
    <source>
        <strain evidence="9">XMTR2A4</strain>
    </source>
</reference>
<dbReference type="NCBIfam" id="TIGR01697">
    <property type="entry name" value="PNPH-PUNA-XAPA"/>
    <property type="match status" value="1"/>
</dbReference>
<name>A0A231V1L1_9HYPH</name>
<evidence type="ECO:0000259" key="7">
    <source>
        <dbReference type="Pfam" id="PF01048"/>
    </source>
</evidence>
<dbReference type="SUPFAM" id="SSF53167">
    <property type="entry name" value="Purine and uridine phosphorylases"/>
    <property type="match status" value="1"/>
</dbReference>
<dbReference type="InterPro" id="IPR000845">
    <property type="entry name" value="Nucleoside_phosphorylase_d"/>
</dbReference>
<dbReference type="Pfam" id="PF01048">
    <property type="entry name" value="PNP_UDP_1"/>
    <property type="match status" value="1"/>
</dbReference>
<dbReference type="PIRSF" id="PIRSF000477">
    <property type="entry name" value="PurNPase"/>
    <property type="match status" value="1"/>
</dbReference>
<feature type="binding site" evidence="6">
    <location>
        <position position="109"/>
    </location>
    <ligand>
        <name>phosphate</name>
        <dbReference type="ChEBI" id="CHEBI:43474"/>
    </ligand>
</feature>